<evidence type="ECO:0000256" key="7">
    <source>
        <dbReference type="ARBA" id="ARBA00022679"/>
    </source>
</evidence>
<evidence type="ECO:0000256" key="9">
    <source>
        <dbReference type="ARBA" id="ARBA00022777"/>
    </source>
</evidence>
<evidence type="ECO:0000256" key="13">
    <source>
        <dbReference type="HAMAP-Rule" id="MF_00409"/>
    </source>
</evidence>
<keyword evidence="6 13" id="KW-0441">Lipid A biosynthesis</keyword>
<keyword evidence="8 13" id="KW-0547">Nucleotide-binding</keyword>
<dbReference type="Pfam" id="PF02606">
    <property type="entry name" value="LpxK"/>
    <property type="match status" value="1"/>
</dbReference>
<dbReference type="PANTHER" id="PTHR42724">
    <property type="entry name" value="TETRAACYLDISACCHARIDE 4'-KINASE"/>
    <property type="match status" value="1"/>
</dbReference>
<sequence>MKGFSLEQFMLRAWYGRQSWLLALRPLSAFYGLVVTRRRAAYMEDAARVWQPPVPLIVVGNITLGGTGKTPMCIWLLDYLKAQGLRPGLISRGYGASPQSTPWLLDPDHDDAVTVGDEPLLIAKRCQVPVVIDPDRPQAARHLLASAQVDVIVSDDGLQHYRLGRDLEILMVDAARGLGNARCLPEGPLREPASRVKSVDFVVRNGAVSDSSTDFGMQLKPVALVNLLTGERIRPEHWQGSKQVSAVAGIGNPERFFISLEQLSFEVERHIFSDHAHYSVASFAACDLDRPLIMTEKDAIKCTGFARPNWWYLCVEATMSDAFASQLQQRLATLNPRPA</sequence>
<evidence type="ECO:0000256" key="10">
    <source>
        <dbReference type="ARBA" id="ARBA00022840"/>
    </source>
</evidence>
<reference evidence="15" key="1">
    <citation type="journal article" date="2019" name="Int. J. Syst. Evol. Microbiol.">
        <title>The Global Catalogue of Microorganisms (GCM) 10K type strain sequencing project: providing services to taxonomists for standard genome sequencing and annotation.</title>
        <authorList>
            <consortium name="The Broad Institute Genomics Platform"/>
            <consortium name="The Broad Institute Genome Sequencing Center for Infectious Disease"/>
            <person name="Wu L."/>
            <person name="Ma J."/>
        </authorList>
    </citation>
    <scope>NUCLEOTIDE SEQUENCE [LARGE SCALE GENOMIC DNA]</scope>
    <source>
        <strain evidence="15">CGMCC 1.12482</strain>
    </source>
</reference>
<evidence type="ECO:0000256" key="3">
    <source>
        <dbReference type="ARBA" id="ARBA00012071"/>
    </source>
</evidence>
<organism evidence="14 15">
    <name type="scientific">Halopseudomonas salina</name>
    <dbReference type="NCBI Taxonomy" id="1323744"/>
    <lineage>
        <taxon>Bacteria</taxon>
        <taxon>Pseudomonadati</taxon>
        <taxon>Pseudomonadota</taxon>
        <taxon>Gammaproteobacteria</taxon>
        <taxon>Pseudomonadales</taxon>
        <taxon>Pseudomonadaceae</taxon>
        <taxon>Halopseudomonas</taxon>
    </lineage>
</organism>
<evidence type="ECO:0000313" key="15">
    <source>
        <dbReference type="Proteomes" id="UP000638188"/>
    </source>
</evidence>
<dbReference type="Proteomes" id="UP000638188">
    <property type="component" value="Unassembled WGS sequence"/>
</dbReference>
<evidence type="ECO:0000256" key="12">
    <source>
        <dbReference type="ARBA" id="ARBA00029757"/>
    </source>
</evidence>
<keyword evidence="15" id="KW-1185">Reference proteome</keyword>
<dbReference type="InterPro" id="IPR003758">
    <property type="entry name" value="LpxK"/>
</dbReference>
<dbReference type="PANTHER" id="PTHR42724:SF1">
    <property type="entry name" value="TETRAACYLDISACCHARIDE 4'-KINASE, MITOCHONDRIAL-RELATED"/>
    <property type="match status" value="1"/>
</dbReference>
<keyword evidence="9 13" id="KW-0418">Kinase</keyword>
<dbReference type="EMBL" id="BMFF01000004">
    <property type="protein sequence ID" value="GGD04111.1"/>
    <property type="molecule type" value="Genomic_DNA"/>
</dbReference>
<accession>A0ABQ1PUD8</accession>
<comment type="function">
    <text evidence="1 13">Transfers the gamma-phosphate of ATP to the 4'-position of a tetraacyldisaccharide 1-phosphate intermediate (termed DS-1-P) to form tetraacyldisaccharide 1,4'-bis-phosphate (lipid IVA).</text>
</comment>
<name>A0ABQ1PUD8_9GAMM</name>
<dbReference type="HAMAP" id="MF_00409">
    <property type="entry name" value="LpxK"/>
    <property type="match status" value="1"/>
</dbReference>
<evidence type="ECO:0000256" key="1">
    <source>
        <dbReference type="ARBA" id="ARBA00002274"/>
    </source>
</evidence>
<protein>
    <recommendedName>
        <fullName evidence="4 13">Tetraacyldisaccharide 4'-kinase</fullName>
        <ecNumber evidence="3 13">2.7.1.130</ecNumber>
    </recommendedName>
    <alternativeName>
        <fullName evidence="12 13">Lipid A 4'-kinase</fullName>
    </alternativeName>
</protein>
<comment type="pathway">
    <text evidence="2 13">Glycolipid biosynthesis; lipid IV(A) biosynthesis; lipid IV(A) from (3R)-3-hydroxytetradecanoyl-[acyl-carrier-protein] and UDP-N-acetyl-alpha-D-glucosamine: step 6/6.</text>
</comment>
<evidence type="ECO:0000256" key="11">
    <source>
        <dbReference type="ARBA" id="ARBA00023098"/>
    </source>
</evidence>
<gene>
    <name evidence="13 14" type="primary">lpxK</name>
    <name evidence="14" type="ORF">GCM10007418_23990</name>
</gene>
<evidence type="ECO:0000256" key="4">
    <source>
        <dbReference type="ARBA" id="ARBA00016436"/>
    </source>
</evidence>
<dbReference type="EC" id="2.7.1.130" evidence="3 13"/>
<evidence type="ECO:0000256" key="5">
    <source>
        <dbReference type="ARBA" id="ARBA00022516"/>
    </source>
</evidence>
<keyword evidence="10 13" id="KW-0067">ATP-binding</keyword>
<keyword evidence="5 13" id="KW-0444">Lipid biosynthesis</keyword>
<feature type="binding site" evidence="13">
    <location>
        <begin position="63"/>
        <end position="70"/>
    </location>
    <ligand>
        <name>ATP</name>
        <dbReference type="ChEBI" id="CHEBI:30616"/>
    </ligand>
</feature>
<dbReference type="SUPFAM" id="SSF52540">
    <property type="entry name" value="P-loop containing nucleoside triphosphate hydrolases"/>
    <property type="match status" value="1"/>
</dbReference>
<evidence type="ECO:0000256" key="8">
    <source>
        <dbReference type="ARBA" id="ARBA00022741"/>
    </source>
</evidence>
<comment type="similarity">
    <text evidence="13">Belongs to the LpxK family.</text>
</comment>
<comment type="caution">
    <text evidence="14">The sequence shown here is derived from an EMBL/GenBank/DDBJ whole genome shotgun (WGS) entry which is preliminary data.</text>
</comment>
<comment type="catalytic activity">
    <reaction evidence="13">
        <text>a lipid A disaccharide + ATP = a lipid IVA + ADP + H(+)</text>
        <dbReference type="Rhea" id="RHEA:67840"/>
        <dbReference type="ChEBI" id="CHEBI:15378"/>
        <dbReference type="ChEBI" id="CHEBI:30616"/>
        <dbReference type="ChEBI" id="CHEBI:176343"/>
        <dbReference type="ChEBI" id="CHEBI:176425"/>
        <dbReference type="ChEBI" id="CHEBI:456216"/>
        <dbReference type="EC" id="2.7.1.130"/>
    </reaction>
</comment>
<keyword evidence="7 13" id="KW-0808">Transferase</keyword>
<dbReference type="InterPro" id="IPR027417">
    <property type="entry name" value="P-loop_NTPase"/>
</dbReference>
<evidence type="ECO:0000256" key="2">
    <source>
        <dbReference type="ARBA" id="ARBA00004870"/>
    </source>
</evidence>
<dbReference type="NCBIfam" id="TIGR00682">
    <property type="entry name" value="lpxK"/>
    <property type="match status" value="1"/>
</dbReference>
<proteinExistence type="inferred from homology"/>
<evidence type="ECO:0000256" key="6">
    <source>
        <dbReference type="ARBA" id="ARBA00022556"/>
    </source>
</evidence>
<evidence type="ECO:0000313" key="14">
    <source>
        <dbReference type="EMBL" id="GGD04111.1"/>
    </source>
</evidence>
<keyword evidence="11 13" id="KW-0443">Lipid metabolism</keyword>